<feature type="domain" description="N-acetyltransferase" evidence="1">
    <location>
        <begin position="29"/>
        <end position="174"/>
    </location>
</feature>
<dbReference type="InterPro" id="IPR016181">
    <property type="entry name" value="Acyl_CoA_acyltransferase"/>
</dbReference>
<dbReference type="SUPFAM" id="SSF55729">
    <property type="entry name" value="Acyl-CoA N-acyltransferases (Nat)"/>
    <property type="match status" value="1"/>
</dbReference>
<dbReference type="KEGG" id="cfi:Celf_0010"/>
<proteinExistence type="predicted"/>
<dbReference type="Pfam" id="PF13302">
    <property type="entry name" value="Acetyltransf_3"/>
    <property type="match status" value="1"/>
</dbReference>
<dbReference type="eggNOG" id="COG1670">
    <property type="taxonomic scope" value="Bacteria"/>
</dbReference>
<dbReference type="EMBL" id="CP002666">
    <property type="protein sequence ID" value="AEE44162.1"/>
    <property type="molecule type" value="Genomic_DNA"/>
</dbReference>
<dbReference type="STRING" id="590998.Celf_0010"/>
<evidence type="ECO:0000259" key="1">
    <source>
        <dbReference type="Pfam" id="PF13302"/>
    </source>
</evidence>
<dbReference type="AlphaFoldDB" id="F4H3T8"/>
<dbReference type="InterPro" id="IPR000182">
    <property type="entry name" value="GNAT_dom"/>
</dbReference>
<keyword evidence="2" id="KW-0808">Transferase</keyword>
<name>F4H3T8_CELFA</name>
<evidence type="ECO:0000313" key="2">
    <source>
        <dbReference type="EMBL" id="AEE44162.1"/>
    </source>
</evidence>
<reference evidence="2 3" key="1">
    <citation type="submission" date="2011-04" db="EMBL/GenBank/DDBJ databases">
        <title>Complete sequence of Cellulomonas fimi ATCC 484.</title>
        <authorList>
            <consortium name="US DOE Joint Genome Institute"/>
            <person name="Lucas S."/>
            <person name="Han J."/>
            <person name="Lapidus A."/>
            <person name="Cheng J.-F."/>
            <person name="Goodwin L."/>
            <person name="Pitluck S."/>
            <person name="Peters L."/>
            <person name="Chertkov O."/>
            <person name="Detter J.C."/>
            <person name="Han C."/>
            <person name="Tapia R."/>
            <person name="Land M."/>
            <person name="Hauser L."/>
            <person name="Kyrpides N."/>
            <person name="Ivanova N."/>
            <person name="Ovchinnikova G."/>
            <person name="Pagani I."/>
            <person name="Mead D."/>
            <person name="Brumm P."/>
            <person name="Woyke T."/>
        </authorList>
    </citation>
    <scope>NUCLEOTIDE SEQUENCE [LARGE SCALE GENOMIC DNA]</scope>
    <source>
        <strain evidence="3">ATCC 484 / DSM 20113 / JCM 1341 / NBRC 15513 / NCIMB 8980 / NCTC 7547</strain>
    </source>
</reference>
<dbReference type="HOGENOM" id="CLU_106319_1_0_11"/>
<dbReference type="RefSeq" id="WP_013769192.1">
    <property type="nucleotide sequence ID" value="NC_015514.1"/>
</dbReference>
<protein>
    <submittedName>
        <fullName evidence="2">GCN5-related N-acetyltransferase</fullName>
    </submittedName>
</protein>
<keyword evidence="3" id="KW-1185">Reference proteome</keyword>
<gene>
    <name evidence="2" type="ordered locus">Celf_0010</name>
</gene>
<dbReference type="PANTHER" id="PTHR43441:SF11">
    <property type="entry name" value="RIBOSOMAL-PROTEIN-SERINE ACETYLTRANSFERASE"/>
    <property type="match status" value="1"/>
</dbReference>
<organism evidence="2 3">
    <name type="scientific">Cellulomonas fimi (strain ATCC 484 / DSM 20113 / JCM 1341 / CCUG 24087 / LMG 16345 / NBRC 15513 / NCIMB 8980 / NCTC 7547 / NRS-133)</name>
    <dbReference type="NCBI Taxonomy" id="590998"/>
    <lineage>
        <taxon>Bacteria</taxon>
        <taxon>Bacillati</taxon>
        <taxon>Actinomycetota</taxon>
        <taxon>Actinomycetes</taxon>
        <taxon>Micrococcales</taxon>
        <taxon>Cellulomonadaceae</taxon>
        <taxon>Cellulomonas</taxon>
    </lineage>
</organism>
<evidence type="ECO:0000313" key="3">
    <source>
        <dbReference type="Proteomes" id="UP000008460"/>
    </source>
</evidence>
<dbReference type="GO" id="GO:1990189">
    <property type="term" value="F:protein N-terminal-serine acetyltransferase activity"/>
    <property type="evidence" value="ECO:0007669"/>
    <property type="project" value="TreeGrafter"/>
</dbReference>
<accession>F4H3T8</accession>
<dbReference type="GO" id="GO:0008999">
    <property type="term" value="F:protein-N-terminal-alanine acetyltransferase activity"/>
    <property type="evidence" value="ECO:0007669"/>
    <property type="project" value="TreeGrafter"/>
</dbReference>
<sequence length="226" mass="25336">MPETETRPTTLVDLWPFAGLRVTSGDLELRYIDDTVAEQLALTAAEGVHDEDFMPFTVPWTRGTHVEVGRSVLQYQWRMRAETKPDDWRVELAVVRDGQVLGIQGAYAKEFPVLRTAETGSWLGRRFQGAGVGTRMRLMMLHLLFEGLDAEQATSGAFTDNGPSTGVSRRIGYTDNGLERTVRLGETATTRRFLLTRDAWDARPDHLRPDVTIEGLAPVRGYLTLD</sequence>
<dbReference type="Proteomes" id="UP000008460">
    <property type="component" value="Chromosome"/>
</dbReference>
<dbReference type="InterPro" id="IPR051908">
    <property type="entry name" value="Ribosomal_N-acetyltransferase"/>
</dbReference>
<dbReference type="PANTHER" id="PTHR43441">
    <property type="entry name" value="RIBOSOMAL-PROTEIN-SERINE ACETYLTRANSFERASE"/>
    <property type="match status" value="1"/>
</dbReference>
<dbReference type="GO" id="GO:0005737">
    <property type="term" value="C:cytoplasm"/>
    <property type="evidence" value="ECO:0007669"/>
    <property type="project" value="TreeGrafter"/>
</dbReference>
<dbReference type="Gene3D" id="3.40.630.30">
    <property type="match status" value="1"/>
</dbReference>